<keyword evidence="2" id="KW-1185">Reference proteome</keyword>
<dbReference type="Proteomes" id="UP001281761">
    <property type="component" value="Unassembled WGS sequence"/>
</dbReference>
<organism evidence="1 2">
    <name type="scientific">Blattamonas nauphoetae</name>
    <dbReference type="NCBI Taxonomy" id="2049346"/>
    <lineage>
        <taxon>Eukaryota</taxon>
        <taxon>Metamonada</taxon>
        <taxon>Preaxostyla</taxon>
        <taxon>Oxymonadida</taxon>
        <taxon>Blattamonas</taxon>
    </lineage>
</organism>
<name>A0ABQ9Y3Q8_9EUKA</name>
<accession>A0ABQ9Y3Q8</accession>
<evidence type="ECO:0000313" key="1">
    <source>
        <dbReference type="EMBL" id="KAK2958390.1"/>
    </source>
</evidence>
<protein>
    <submittedName>
        <fullName evidence="1">Uncharacterized protein</fullName>
    </submittedName>
</protein>
<evidence type="ECO:0000313" key="2">
    <source>
        <dbReference type="Proteomes" id="UP001281761"/>
    </source>
</evidence>
<comment type="caution">
    <text evidence="1">The sequence shown here is derived from an EMBL/GenBank/DDBJ whole genome shotgun (WGS) entry which is preliminary data.</text>
</comment>
<gene>
    <name evidence="1" type="ORF">BLNAU_6660</name>
</gene>
<dbReference type="EMBL" id="JARBJD010000038">
    <property type="protein sequence ID" value="KAK2958390.1"/>
    <property type="molecule type" value="Genomic_DNA"/>
</dbReference>
<sequence length="1250" mass="143624">MGNSSYPAYRHRVSNRLFLSLNPDKIHTIKQASRFFLSLVACVKNGSELDDAATQKACALLEWIESRIRFLTSVNPILIDLAPRPDVSCTGFVESLVLLLTCSNEAIVLSTLSFLTKFVPELTSYDSKRFLHSGFFALLPNDFYTNEMHLTPQHDYFLMKIVASILLHMPVGRPVVFYESNQLTGDAFNQILTDKLFRPIQPFLSLVFKHRPRFKDTDASTAFSTLLGMLATYSPIVEQMAQFVLSSSFALTYTDSLIFFETNKITITLLKWVLPTIKKLPKSDPAVRKRNRQILAQLEEEGISDEIELHMQHQAIYPKRFEMRIFEHQILNWQPHEDDRTQIFVTAIRDSSSIRHGVLKYLCGVFLTRQRMTHRRKRKVELPECAEDVLNSLHRYPLLLFLVLISQLSISDCLQERMDSHFKTNLLTTVLLRLIDHLIDTDTLVPICDESEIEEIVSEYENISDKTLPNTLNLPDALLRIVVHLYEIVQHLENEDLVSHTVRLTDPEIDPRSPKFTHFTQLLEPELDELRKQFDPVLYEEAKRITLWRELIEKIVSGEEVENDKSFLKLSFFRPTLLSLQAKCQHLASSSDGSEDTHLDSSLQSISSTTHFKLESLKLVTLLHSLVTSPLPPSLPKQSPDDSFQTILTFYPLNDLDPTERFDSSLFDEEDDEILTKSLIRCFSVCDLVGVDQCIVDLPTFFDRTVSTLGSSNHQVRFAASSLNDRLHKMLSVIYQLPHVWNRLRSAFRDGFPEEQYALIRISTAWINATIVDHSLPPFPFTEFDWDGLFTTDLSDMFTFLVSLRLIMAIRRSSVEDKIERAQANHIILSFERHQQVSSRLDLEFEDFVQENLGDEFVGMLLSYSLLMTLLVQSDFPSSETTFLTTHPEMDVRFLLPIQHNFVLLCHTSLNQHKPKQPPLDLLFERTLRTNPLAFFLPFIDPRIDMAHSLLNTSLCGFHALCRRRVHLDLMDTEYVQTGKHLINSHRMFTSPFISDTFLLFLHFPPPLVVRFFLPFLWLDSSHDFLVDPLRLIMLTLLLFTAPFGDCHSLKELFQSVRHRNNVDHDSSTDVSVTTRCQKLEWLNIPTGFGSALAHSNPRECFDSFEGQVRPHDSSDDSFDSSPFYFRGHLTDIVRLVTDEIYIVASVVPDLRFKNALLDTLENAIYPVCYRAMYSPIPAEVSVLLEFVKRMVSVGSVEFVMEMVRFGMMDIVLRGVSESSFLEDYENGICVIGILLRSICVQTTPLTAAQ</sequence>
<reference evidence="1 2" key="1">
    <citation type="journal article" date="2022" name="bioRxiv">
        <title>Genomics of Preaxostyla Flagellates Illuminates Evolutionary Transitions and the Path Towards Mitochondrial Loss.</title>
        <authorList>
            <person name="Novak L.V.F."/>
            <person name="Treitli S.C."/>
            <person name="Pyrih J."/>
            <person name="Halakuc P."/>
            <person name="Pipaliya S.V."/>
            <person name="Vacek V."/>
            <person name="Brzon O."/>
            <person name="Soukal P."/>
            <person name="Eme L."/>
            <person name="Dacks J.B."/>
            <person name="Karnkowska A."/>
            <person name="Elias M."/>
            <person name="Hampl V."/>
        </authorList>
    </citation>
    <scope>NUCLEOTIDE SEQUENCE [LARGE SCALE GENOMIC DNA]</scope>
    <source>
        <strain evidence="1">NAU3</strain>
        <tissue evidence="1">Gut</tissue>
    </source>
</reference>
<proteinExistence type="predicted"/>